<feature type="signal peptide" evidence="2">
    <location>
        <begin position="1"/>
        <end position="19"/>
    </location>
</feature>
<feature type="transmembrane region" description="Helical" evidence="1">
    <location>
        <begin position="245"/>
        <end position="265"/>
    </location>
</feature>
<dbReference type="EMBL" id="CP020370">
    <property type="protein sequence ID" value="AUB84415.1"/>
    <property type="molecule type" value="Genomic_DNA"/>
</dbReference>
<sequence>MHWLPLALICAFTLASADAATKAWLQGFSAAELAVVRFGMAGLLLTPLLAGLPPLSALPPPFWWTLAVLVPLEILAILLYLAAIRDHPLSLTLPYLAFTPVFGMGVAWVLLGERVTAAGAAGVLLVVAGAWLLNSDQVRRTDWRTWMAPWRAIWRGPGSRLMLAVAVIYALTSTLGKGAMRHLGAEHFGAFYYGVLGLAVILVFAVPRPALLRKLASRPLAVAAVGLLTGISAYTHFLAIQQVQVAYMIAVKRTSLLFGILYGVLWFRERGLLRRLPAGGLMVAGVALILLGD</sequence>
<feature type="transmembrane region" description="Helical" evidence="1">
    <location>
        <begin position="219"/>
        <end position="239"/>
    </location>
</feature>
<dbReference type="OrthoDB" id="5762785at2"/>
<keyword evidence="2" id="KW-0732">Signal</keyword>
<dbReference type="KEGG" id="tsy:THSYN_28080"/>
<dbReference type="Proteomes" id="UP000232638">
    <property type="component" value="Chromosome"/>
</dbReference>
<dbReference type="Pfam" id="PF00892">
    <property type="entry name" value="EamA"/>
    <property type="match status" value="2"/>
</dbReference>
<protein>
    <submittedName>
        <fullName evidence="4">EamA family transporter</fullName>
    </submittedName>
</protein>
<feature type="domain" description="EamA" evidence="3">
    <location>
        <begin position="3"/>
        <end position="134"/>
    </location>
</feature>
<keyword evidence="1" id="KW-0812">Transmembrane</keyword>
<gene>
    <name evidence="4" type="ORF">THSYN_28080</name>
</gene>
<evidence type="ECO:0000313" key="5">
    <source>
        <dbReference type="Proteomes" id="UP000232638"/>
    </source>
</evidence>
<evidence type="ECO:0000313" key="4">
    <source>
        <dbReference type="EMBL" id="AUB84415.1"/>
    </source>
</evidence>
<feature type="chain" id="PRO_5014985461" evidence="2">
    <location>
        <begin position="20"/>
        <end position="293"/>
    </location>
</feature>
<dbReference type="Gene3D" id="1.10.3730.20">
    <property type="match status" value="1"/>
</dbReference>
<keyword evidence="5" id="KW-1185">Reference proteome</keyword>
<evidence type="ECO:0000259" key="3">
    <source>
        <dbReference type="Pfam" id="PF00892"/>
    </source>
</evidence>
<feature type="domain" description="EamA" evidence="3">
    <location>
        <begin position="161"/>
        <end position="290"/>
    </location>
</feature>
<organism evidence="4 5">
    <name type="scientific">Candidatus Thiodictyon syntrophicum</name>
    <dbReference type="NCBI Taxonomy" id="1166950"/>
    <lineage>
        <taxon>Bacteria</taxon>
        <taxon>Pseudomonadati</taxon>
        <taxon>Pseudomonadota</taxon>
        <taxon>Gammaproteobacteria</taxon>
        <taxon>Chromatiales</taxon>
        <taxon>Chromatiaceae</taxon>
        <taxon>Thiodictyon</taxon>
    </lineage>
</organism>
<dbReference type="SUPFAM" id="SSF103481">
    <property type="entry name" value="Multidrug resistance efflux transporter EmrE"/>
    <property type="match status" value="2"/>
</dbReference>
<feature type="transmembrane region" description="Helical" evidence="1">
    <location>
        <begin position="190"/>
        <end position="207"/>
    </location>
</feature>
<keyword evidence="1" id="KW-1133">Transmembrane helix</keyword>
<evidence type="ECO:0000256" key="2">
    <source>
        <dbReference type="SAM" id="SignalP"/>
    </source>
</evidence>
<feature type="transmembrane region" description="Helical" evidence="1">
    <location>
        <begin position="93"/>
        <end position="111"/>
    </location>
</feature>
<name>A0A2K8UFT1_9GAMM</name>
<accession>A0A2K8UFT1</accession>
<reference evidence="4 5" key="1">
    <citation type="submission" date="2017-03" db="EMBL/GenBank/DDBJ databases">
        <title>Complete genome sequence of Candidatus 'Thiodictyon syntrophicum' sp. nov. strain Cad16T, a photolithoautotroph purple sulfur bacterium isolated from an alpine meromictic lake.</title>
        <authorList>
            <person name="Luedin S.M."/>
            <person name="Pothier J.F."/>
            <person name="Danza F."/>
            <person name="Storelli N."/>
            <person name="Wittwer M."/>
            <person name="Tonolla M."/>
        </authorList>
    </citation>
    <scope>NUCLEOTIDE SEQUENCE [LARGE SCALE GENOMIC DNA]</scope>
    <source>
        <strain evidence="4 5">Cad16T</strain>
    </source>
</reference>
<feature type="transmembrane region" description="Helical" evidence="1">
    <location>
        <begin position="161"/>
        <end position="178"/>
    </location>
</feature>
<dbReference type="GO" id="GO:0016020">
    <property type="term" value="C:membrane"/>
    <property type="evidence" value="ECO:0007669"/>
    <property type="project" value="InterPro"/>
</dbReference>
<feature type="transmembrane region" description="Helical" evidence="1">
    <location>
        <begin position="117"/>
        <end position="134"/>
    </location>
</feature>
<keyword evidence="1" id="KW-0472">Membrane</keyword>
<dbReference type="AlphaFoldDB" id="A0A2K8UFT1"/>
<dbReference type="InterPro" id="IPR000620">
    <property type="entry name" value="EamA_dom"/>
</dbReference>
<dbReference type="PANTHER" id="PTHR22911">
    <property type="entry name" value="ACYL-MALONYL CONDENSING ENZYME-RELATED"/>
    <property type="match status" value="1"/>
</dbReference>
<feature type="transmembrane region" description="Helical" evidence="1">
    <location>
        <begin position="62"/>
        <end position="81"/>
    </location>
</feature>
<proteinExistence type="predicted"/>
<dbReference type="RefSeq" id="WP_100922071.1">
    <property type="nucleotide sequence ID" value="NZ_CP020370.1"/>
</dbReference>
<feature type="transmembrane region" description="Helical" evidence="1">
    <location>
        <begin position="272"/>
        <end position="291"/>
    </location>
</feature>
<evidence type="ECO:0000256" key="1">
    <source>
        <dbReference type="SAM" id="Phobius"/>
    </source>
</evidence>
<dbReference type="PANTHER" id="PTHR22911:SF137">
    <property type="entry name" value="SOLUTE CARRIER FAMILY 35 MEMBER G2-RELATED"/>
    <property type="match status" value="1"/>
</dbReference>
<dbReference type="InterPro" id="IPR037185">
    <property type="entry name" value="EmrE-like"/>
</dbReference>